<organism evidence="2 3">
    <name type="scientific">Oryza rufipogon</name>
    <name type="common">Brownbeard rice</name>
    <name type="synonym">Asian wild rice</name>
    <dbReference type="NCBI Taxonomy" id="4529"/>
    <lineage>
        <taxon>Eukaryota</taxon>
        <taxon>Viridiplantae</taxon>
        <taxon>Streptophyta</taxon>
        <taxon>Embryophyta</taxon>
        <taxon>Tracheophyta</taxon>
        <taxon>Spermatophyta</taxon>
        <taxon>Magnoliopsida</taxon>
        <taxon>Liliopsida</taxon>
        <taxon>Poales</taxon>
        <taxon>Poaceae</taxon>
        <taxon>BOP clade</taxon>
        <taxon>Oryzoideae</taxon>
        <taxon>Oryzeae</taxon>
        <taxon>Oryzinae</taxon>
        <taxon>Oryza</taxon>
    </lineage>
</organism>
<dbReference type="Proteomes" id="UP000008022">
    <property type="component" value="Unassembled WGS sequence"/>
</dbReference>
<name>A0A0E0QQG7_ORYRU</name>
<evidence type="ECO:0000313" key="3">
    <source>
        <dbReference type="Proteomes" id="UP000008022"/>
    </source>
</evidence>
<dbReference type="AlphaFoldDB" id="A0A0E0QQG7"/>
<evidence type="ECO:0000259" key="1">
    <source>
        <dbReference type="Pfam" id="PF12620"/>
    </source>
</evidence>
<reference evidence="3" key="1">
    <citation type="submission" date="2013-06" db="EMBL/GenBank/DDBJ databases">
        <authorList>
            <person name="Zhao Q."/>
        </authorList>
    </citation>
    <scope>NUCLEOTIDE SEQUENCE</scope>
    <source>
        <strain evidence="3">cv. W1943</strain>
    </source>
</reference>
<keyword evidence="3" id="KW-1185">Reference proteome</keyword>
<dbReference type="EnsemblPlants" id="ORUFI09G08200.1">
    <property type="protein sequence ID" value="ORUFI09G08200.1"/>
    <property type="gene ID" value="ORUFI09G08200"/>
</dbReference>
<protein>
    <recommendedName>
        <fullName evidence="1">DUF3778 domain-containing protein</fullName>
    </recommendedName>
</protein>
<reference evidence="2" key="2">
    <citation type="submission" date="2015-06" db="UniProtKB">
        <authorList>
            <consortium name="EnsemblPlants"/>
        </authorList>
    </citation>
    <scope>IDENTIFICATION</scope>
</reference>
<dbReference type="InterPro" id="IPR022256">
    <property type="entry name" value="DUF3778"/>
</dbReference>
<dbReference type="Gramene" id="ORUFI09G08200.1">
    <property type="protein sequence ID" value="ORUFI09G08200.1"/>
    <property type="gene ID" value="ORUFI09G08200"/>
</dbReference>
<accession>A0A0E0QQG7</accession>
<dbReference type="HOGENOM" id="CLU_875464_0_0_1"/>
<feature type="domain" description="DUF3778" evidence="1">
    <location>
        <begin position="172"/>
        <end position="222"/>
    </location>
</feature>
<proteinExistence type="predicted"/>
<dbReference type="Pfam" id="PF12620">
    <property type="entry name" value="DUF3778"/>
    <property type="match status" value="1"/>
</dbReference>
<evidence type="ECO:0000313" key="2">
    <source>
        <dbReference type="EnsemblPlants" id="ORUFI09G08200.1"/>
    </source>
</evidence>
<sequence length="318" mass="34873">MKTMCLLKARGEEGFGADTMGEPIYRRQGLSLVGAFADESPWVLVWSAAATVGGGGGVRFEDQWTNRQMEMAPCGGVGCNTVFGREVTDLLLATAATASRGLSGSVVTRSSQLMVRDDSPAAMWWLFLWCLDESFQCQGSISQDLQDFTSPSTYVDPKRQQFVCHHSSSSVGLGTWIWVPSSYVFPTSLFHAGFVIRLELTLLRFNDELRRHLLLSPGMLTPKSTAQQQTSVLCRHRGGNQMGITGLSSIVHVEGGRRSQSSRHCHSSLSMCTFPAAWFHYEDCGLSAVSLITDGCMLSLYLFDNVLGFIPVNSVVLY</sequence>